<dbReference type="EMBL" id="CP024608">
    <property type="protein sequence ID" value="ATQ77220.1"/>
    <property type="molecule type" value="Genomic_DNA"/>
</dbReference>
<dbReference type="PANTHER" id="PTHR35568">
    <property type="entry name" value="TRANSCRIPTIONAL REGULATOR DAUR"/>
    <property type="match status" value="1"/>
</dbReference>
<dbReference type="PANTHER" id="PTHR35568:SF1">
    <property type="entry name" value="TRANSCRIPTIONAL REGULATOR DAUR"/>
    <property type="match status" value="1"/>
</dbReference>
<evidence type="ECO:0000259" key="1">
    <source>
        <dbReference type="Pfam" id="PF08348"/>
    </source>
</evidence>
<keyword evidence="4" id="KW-1185">Reference proteome</keyword>
<feature type="domain" description="Transcriptional regulator DauR-like HTH" evidence="2">
    <location>
        <begin position="147"/>
        <end position="207"/>
    </location>
</feature>
<keyword evidence="3" id="KW-0238">DNA-binding</keyword>
<dbReference type="InterPro" id="IPR013559">
    <property type="entry name" value="YheO"/>
</dbReference>
<organism evidence="3 4">
    <name type="scientific">Massilia violaceinigra</name>
    <dbReference type="NCBI Taxonomy" id="2045208"/>
    <lineage>
        <taxon>Bacteria</taxon>
        <taxon>Pseudomonadati</taxon>
        <taxon>Pseudomonadota</taxon>
        <taxon>Betaproteobacteria</taxon>
        <taxon>Burkholderiales</taxon>
        <taxon>Oxalobacteraceae</taxon>
        <taxon>Telluria group</taxon>
        <taxon>Massilia</taxon>
    </lineage>
</organism>
<dbReference type="KEGG" id="mass:CR152_23895"/>
<dbReference type="RefSeq" id="WP_099879196.1">
    <property type="nucleotide sequence ID" value="NZ_CP024608.1"/>
</dbReference>
<dbReference type="Proteomes" id="UP000229897">
    <property type="component" value="Chromosome"/>
</dbReference>
<dbReference type="InterPro" id="IPR039446">
    <property type="entry name" value="DauR-like"/>
</dbReference>
<dbReference type="OrthoDB" id="9796595at2"/>
<dbReference type="GO" id="GO:0003677">
    <property type="term" value="F:DNA binding"/>
    <property type="evidence" value="ECO:0007669"/>
    <property type="project" value="UniProtKB-KW"/>
</dbReference>
<name>A0A2D2DQH5_9BURK</name>
<dbReference type="Pfam" id="PF13309">
    <property type="entry name" value="HTH_22"/>
    <property type="match status" value="1"/>
</dbReference>
<evidence type="ECO:0000313" key="4">
    <source>
        <dbReference type="Proteomes" id="UP000229897"/>
    </source>
</evidence>
<feature type="domain" description="YheO-like" evidence="1">
    <location>
        <begin position="11"/>
        <end position="118"/>
    </location>
</feature>
<protein>
    <submittedName>
        <fullName evidence="3">DNA-binding protein</fullName>
    </submittedName>
</protein>
<gene>
    <name evidence="3" type="ORF">CR152_23895</name>
</gene>
<dbReference type="AlphaFoldDB" id="A0A2D2DQH5"/>
<dbReference type="Pfam" id="PF08348">
    <property type="entry name" value="PAS_6"/>
    <property type="match status" value="1"/>
</dbReference>
<accession>A0A2D2DQH5</accession>
<evidence type="ECO:0000313" key="3">
    <source>
        <dbReference type="EMBL" id="ATQ77220.1"/>
    </source>
</evidence>
<proteinExistence type="predicted"/>
<evidence type="ECO:0000259" key="2">
    <source>
        <dbReference type="Pfam" id="PF13309"/>
    </source>
</evidence>
<sequence length="214" mass="23099">MNITENELLLREGKKIVEALGRTLAPMVEVVLHDLTRPASSIVAISNNLSGRAVGDPMTVIGRARITDPDFPDILQNYPNQFPDGRPAKSTSIGLRNSEGEYVAALCLNVDVSMLTSVAASLSQLAQTQPVQTPIRESLASPRLDELRATLERFAAQLNKTPHALSPAQRREAVHQLANAGLMDLKNAQAVVASMLGVARPTVYSYLPQKDPSP</sequence>
<reference evidence="3" key="1">
    <citation type="submission" date="2017-10" db="EMBL/GenBank/DDBJ databases">
        <title>Massilia psychrophilum sp. nov., a novel purple-pigmented bacterium isolated from Tianshan glacier, Xinjiang Municipality, China.</title>
        <authorList>
            <person name="Wang H."/>
        </authorList>
    </citation>
    <scope>NUCLEOTIDE SEQUENCE [LARGE SCALE GENOMIC DNA]</scope>
    <source>
        <strain evidence="3">B2</strain>
    </source>
</reference>
<dbReference type="InterPro" id="IPR039445">
    <property type="entry name" value="DauR-like_HTH"/>
</dbReference>